<feature type="signal peptide" evidence="1">
    <location>
        <begin position="1"/>
        <end position="24"/>
    </location>
</feature>
<dbReference type="InterPro" id="IPR013096">
    <property type="entry name" value="Cupin_2"/>
</dbReference>
<protein>
    <submittedName>
        <fullName evidence="3">Cupin domain-containing protein</fullName>
    </submittedName>
</protein>
<dbReference type="PANTHER" id="PTHR38599">
    <property type="entry name" value="CUPIN DOMAIN PROTEIN (AFU_ORTHOLOGUE AFUA_3G13620)"/>
    <property type="match status" value="1"/>
</dbReference>
<keyword evidence="1" id="KW-0732">Signal</keyword>
<dbReference type="Proteomes" id="UP001211689">
    <property type="component" value="Unassembled WGS sequence"/>
</dbReference>
<name>A0ABT4Y210_METRE</name>
<evidence type="ECO:0000256" key="1">
    <source>
        <dbReference type="SAM" id="SignalP"/>
    </source>
</evidence>
<dbReference type="PANTHER" id="PTHR38599:SF1">
    <property type="entry name" value="CUPIN DOMAIN PROTEIN (AFU_ORTHOLOGUE AFUA_3G13620)"/>
    <property type="match status" value="1"/>
</dbReference>
<feature type="chain" id="PRO_5045564665" evidence="1">
    <location>
        <begin position="25"/>
        <end position="139"/>
    </location>
</feature>
<dbReference type="Pfam" id="PF07883">
    <property type="entry name" value="Cupin_2"/>
    <property type="match status" value="1"/>
</dbReference>
<gene>
    <name evidence="3" type="ORF">NNO07_07305</name>
</gene>
<dbReference type="SUPFAM" id="SSF51182">
    <property type="entry name" value="RmlC-like cupins"/>
    <property type="match status" value="1"/>
</dbReference>
<dbReference type="Gene3D" id="2.60.120.10">
    <property type="entry name" value="Jelly Rolls"/>
    <property type="match status" value="1"/>
</dbReference>
<evidence type="ECO:0000259" key="2">
    <source>
        <dbReference type="Pfam" id="PF07883"/>
    </source>
</evidence>
<reference evidence="3 4" key="1">
    <citation type="submission" date="2022-07" db="EMBL/GenBank/DDBJ databases">
        <title>Genome Analysis of Selected Gammaproteobacteria from Nigerian Food snails.</title>
        <authorList>
            <person name="Okafor A.C."/>
        </authorList>
    </citation>
    <scope>NUCLEOTIDE SEQUENCE [LARGE SCALE GENOMIC DNA]</scope>
    <source>
        <strain evidence="3 4">Awg 2</strain>
    </source>
</reference>
<keyword evidence="4" id="KW-1185">Reference proteome</keyword>
<proteinExistence type="predicted"/>
<evidence type="ECO:0000313" key="4">
    <source>
        <dbReference type="Proteomes" id="UP001211689"/>
    </source>
</evidence>
<dbReference type="RefSeq" id="WP_271470383.1">
    <property type="nucleotide sequence ID" value="NZ_JANEWF010000004.1"/>
</dbReference>
<feature type="domain" description="Cupin type-2" evidence="2">
    <location>
        <begin position="54"/>
        <end position="123"/>
    </location>
</feature>
<accession>A0ABT4Y210</accession>
<sequence>MRNLKTLSALVAGLVLLNLPLAYAHEAGEGQEQVSILQDHELLNAPGKQAILLTVDYAPGQRSVAHSHAGSVYAYVEEGEVISQLKGEEAKHYKAGESWYEPAGSVHLQSRNASESKSAKLVVWMLKGPKEAVLDPYKQ</sequence>
<organism evidence="3 4">
    <name type="scientific">Metapseudomonas resinovorans</name>
    <name type="common">Pseudomonas resinovorans</name>
    <dbReference type="NCBI Taxonomy" id="53412"/>
    <lineage>
        <taxon>Bacteria</taxon>
        <taxon>Pseudomonadati</taxon>
        <taxon>Pseudomonadota</taxon>
        <taxon>Gammaproteobacteria</taxon>
        <taxon>Pseudomonadales</taxon>
        <taxon>Pseudomonadaceae</taxon>
        <taxon>Metapseudomonas</taxon>
    </lineage>
</organism>
<dbReference type="EMBL" id="JANEWF010000004">
    <property type="protein sequence ID" value="MDA8482872.1"/>
    <property type="molecule type" value="Genomic_DNA"/>
</dbReference>
<evidence type="ECO:0000313" key="3">
    <source>
        <dbReference type="EMBL" id="MDA8482872.1"/>
    </source>
</evidence>
<dbReference type="InterPro" id="IPR011051">
    <property type="entry name" value="RmlC_Cupin_sf"/>
</dbReference>
<dbReference type="CDD" id="cd02234">
    <property type="entry name" value="cupin_BLR7677-like"/>
    <property type="match status" value="1"/>
</dbReference>
<comment type="caution">
    <text evidence="3">The sequence shown here is derived from an EMBL/GenBank/DDBJ whole genome shotgun (WGS) entry which is preliminary data.</text>
</comment>
<dbReference type="InterPro" id="IPR014710">
    <property type="entry name" value="RmlC-like_jellyroll"/>
</dbReference>